<dbReference type="PANTHER" id="PTHR30371:SF0">
    <property type="entry name" value="SEC-INDEPENDENT PROTEIN TRANSLOCASE PROTEIN TATC, CHLOROPLASTIC-RELATED"/>
    <property type="match status" value="1"/>
</dbReference>
<feature type="region of interest" description="Disordered" evidence="6">
    <location>
        <begin position="1"/>
        <end position="167"/>
    </location>
</feature>
<reference evidence="8" key="1">
    <citation type="submission" date="2016-10" db="EMBL/GenBank/DDBJ databases">
        <authorList>
            <person name="Varghese N."/>
            <person name="Submissions S."/>
        </authorList>
    </citation>
    <scope>NUCLEOTIDE SEQUENCE [LARGE SCALE GENOMIC DNA]</scope>
    <source>
        <strain evidence="8">CGMCC 1.10121</strain>
    </source>
</reference>
<dbReference type="RefSeq" id="WP_089822508.1">
    <property type="nucleotide sequence ID" value="NZ_FODV01000003.1"/>
</dbReference>
<comment type="similarity">
    <text evidence="5">Belongs to the TatC family.</text>
</comment>
<feature type="compositionally biased region" description="Low complexity" evidence="6">
    <location>
        <begin position="78"/>
        <end position="91"/>
    </location>
</feature>
<dbReference type="OrthoDB" id="198870at2157"/>
<sequence length="478" mass="51772">MGDESESDAEPTDQLDDRDDTSPESDETATQSTDDRTEQVDDTTSDDADSVDLDATARTNGAESTDEEPTDDPPATGTSEPSDDSPSASETTVGDADAADTTDDDSEPALQPEAPGDTALVEDDEAATLEPVAADRDAEDGRADARTGDGEETPDAADRRPDRTDDAVADAGEGFAAPATESGDGFHDDFDDDFHDDFDDDFATPEDYHDDFDDVDDVDDDGMVDGPETDQEMPLADHIEEMVRRLAVVFVIGGVVALSVFGLGEVLQYVPSTIDIINFLWNKHIPGAGLPGNEDLRPHIYGPLELILTKLKVASLVGVVVGLPVFVYESYLFMRPGLYQKERKYYLASVPTSLILAVVGVAFAHFVVLPSIFAYFTSYTEGTALIAFGLSETFNLILILMGYMAIVFQIPLFIMLAIMMNLVTRQWLEDKRLIFWGSFLGLAFLVSPDPTGMAPIIIAITMVALFEGTLLLLRWTGN</sequence>
<feature type="compositionally biased region" description="Acidic residues" evidence="6">
    <location>
        <begin position="1"/>
        <end position="27"/>
    </location>
</feature>
<comment type="function">
    <text evidence="5">Part of the twin-arginine translocation (Tat) system that transports large folded proteins containing a characteristic twin-arginine motif in their signal peptide across membranes.</text>
</comment>
<keyword evidence="2 5" id="KW-0812">Transmembrane</keyword>
<feature type="transmembrane region" description="Helical" evidence="5">
    <location>
        <begin position="313"/>
        <end position="333"/>
    </location>
</feature>
<dbReference type="Proteomes" id="UP000199126">
    <property type="component" value="Unassembled WGS sequence"/>
</dbReference>
<feature type="compositionally biased region" description="Basic and acidic residues" evidence="6">
    <location>
        <begin position="133"/>
        <end position="149"/>
    </location>
</feature>
<keyword evidence="5" id="KW-0653">Protein transport</keyword>
<gene>
    <name evidence="5" type="primary">tatC</name>
    <name evidence="7" type="ORF">SAMN04487948_103265</name>
</gene>
<feature type="compositionally biased region" description="Basic and acidic residues" evidence="6">
    <location>
        <begin position="156"/>
        <end position="166"/>
    </location>
</feature>
<keyword evidence="5" id="KW-0811">Translocation</keyword>
<name>A0A1H8QRB3_9EURY</name>
<feature type="transmembrane region" description="Helical" evidence="5">
    <location>
        <begin position="432"/>
        <end position="448"/>
    </location>
</feature>
<keyword evidence="4 5" id="KW-0472">Membrane</keyword>
<feature type="transmembrane region" description="Helical" evidence="5">
    <location>
        <begin position="396"/>
        <end position="420"/>
    </location>
</feature>
<accession>A0A1H8QRB3</accession>
<keyword evidence="5" id="KW-0813">Transport</keyword>
<comment type="subcellular location">
    <subcellularLocation>
        <location evidence="5">Cell membrane</location>
        <topology evidence="5">Multi-pass membrane protein</topology>
    </subcellularLocation>
    <subcellularLocation>
        <location evidence="1">Membrane</location>
        <topology evidence="1">Multi-pass membrane protein</topology>
    </subcellularLocation>
</comment>
<protein>
    <recommendedName>
        <fullName evidence="5">Sec-independent protein translocase protein TatC</fullName>
    </recommendedName>
</protein>
<dbReference type="PANTHER" id="PTHR30371">
    <property type="entry name" value="SEC-INDEPENDENT PROTEIN TRANSLOCASE PROTEIN TATC"/>
    <property type="match status" value="1"/>
</dbReference>
<evidence type="ECO:0000256" key="6">
    <source>
        <dbReference type="SAM" id="MobiDB-lite"/>
    </source>
</evidence>
<evidence type="ECO:0000256" key="5">
    <source>
        <dbReference type="HAMAP-Rule" id="MF_00902"/>
    </source>
</evidence>
<comment type="subunit">
    <text evidence="5">Forms a complex with TatA.</text>
</comment>
<organism evidence="7 8">
    <name type="scientific">Halogranum amylolyticum</name>
    <dbReference type="NCBI Taxonomy" id="660520"/>
    <lineage>
        <taxon>Archaea</taxon>
        <taxon>Methanobacteriati</taxon>
        <taxon>Methanobacteriota</taxon>
        <taxon>Stenosarchaea group</taxon>
        <taxon>Halobacteria</taxon>
        <taxon>Halobacteriales</taxon>
        <taxon>Haloferacaceae</taxon>
    </lineage>
</organism>
<dbReference type="PRINTS" id="PR01840">
    <property type="entry name" value="TATCFAMILY"/>
</dbReference>
<proteinExistence type="inferred from homology"/>
<evidence type="ECO:0000256" key="3">
    <source>
        <dbReference type="ARBA" id="ARBA00022989"/>
    </source>
</evidence>
<dbReference type="GO" id="GO:0043953">
    <property type="term" value="P:protein transport by the Tat complex"/>
    <property type="evidence" value="ECO:0007669"/>
    <property type="project" value="UniProtKB-UniRule"/>
</dbReference>
<dbReference type="GO" id="GO:0065002">
    <property type="term" value="P:intracellular protein transmembrane transport"/>
    <property type="evidence" value="ECO:0007669"/>
    <property type="project" value="TreeGrafter"/>
</dbReference>
<evidence type="ECO:0000313" key="7">
    <source>
        <dbReference type="EMBL" id="SEO56712.1"/>
    </source>
</evidence>
<dbReference type="EMBL" id="FODV01000003">
    <property type="protein sequence ID" value="SEO56712.1"/>
    <property type="molecule type" value="Genomic_DNA"/>
</dbReference>
<evidence type="ECO:0000313" key="8">
    <source>
        <dbReference type="Proteomes" id="UP000199126"/>
    </source>
</evidence>
<keyword evidence="5" id="KW-1003">Cell membrane</keyword>
<keyword evidence="8" id="KW-1185">Reference proteome</keyword>
<feature type="compositionally biased region" description="Acidic residues" evidence="6">
    <location>
        <begin position="40"/>
        <end position="52"/>
    </location>
</feature>
<dbReference type="Pfam" id="PF00902">
    <property type="entry name" value="TatC"/>
    <property type="match status" value="1"/>
</dbReference>
<evidence type="ECO:0000256" key="4">
    <source>
        <dbReference type="ARBA" id="ARBA00023136"/>
    </source>
</evidence>
<dbReference type="GO" id="GO:0033281">
    <property type="term" value="C:TAT protein transport complex"/>
    <property type="evidence" value="ECO:0007669"/>
    <property type="project" value="UniProtKB-UniRule"/>
</dbReference>
<dbReference type="InterPro" id="IPR002033">
    <property type="entry name" value="TatC"/>
</dbReference>
<feature type="compositionally biased region" description="Acidic residues" evidence="6">
    <location>
        <begin position="97"/>
        <end position="107"/>
    </location>
</feature>
<evidence type="ECO:0000256" key="1">
    <source>
        <dbReference type="ARBA" id="ARBA00004141"/>
    </source>
</evidence>
<keyword evidence="3 5" id="KW-1133">Transmembrane helix</keyword>
<feature type="transmembrane region" description="Helical" evidence="5">
    <location>
        <begin position="354"/>
        <end position="376"/>
    </location>
</feature>
<feature type="transmembrane region" description="Helical" evidence="5">
    <location>
        <begin position="454"/>
        <end position="473"/>
    </location>
</feature>
<feature type="transmembrane region" description="Helical" evidence="5">
    <location>
        <begin position="246"/>
        <end position="264"/>
    </location>
</feature>
<dbReference type="GO" id="GO:0009977">
    <property type="term" value="F:proton motive force dependent protein transmembrane transporter activity"/>
    <property type="evidence" value="ECO:0007669"/>
    <property type="project" value="TreeGrafter"/>
</dbReference>
<dbReference type="AlphaFoldDB" id="A0A1H8QRB3"/>
<evidence type="ECO:0000256" key="2">
    <source>
        <dbReference type="ARBA" id="ARBA00022692"/>
    </source>
</evidence>
<dbReference type="HAMAP" id="MF_00902">
    <property type="entry name" value="TatC"/>
    <property type="match status" value="1"/>
</dbReference>